<dbReference type="InterPro" id="IPR029058">
    <property type="entry name" value="AB_hydrolase_fold"/>
</dbReference>
<name>A0A3A2ZE70_9EURO</name>
<dbReference type="EMBL" id="MVGC01000227">
    <property type="protein sequence ID" value="RJE21448.1"/>
    <property type="molecule type" value="Genomic_DNA"/>
</dbReference>
<dbReference type="STRING" id="2070753.A0A3A2ZE70"/>
<reference evidence="6" key="1">
    <citation type="submission" date="2017-02" db="EMBL/GenBank/DDBJ databases">
        <authorList>
            <person name="Tafer H."/>
            <person name="Lopandic K."/>
        </authorList>
    </citation>
    <scope>NUCLEOTIDE SEQUENCE [LARGE SCALE GENOMIC DNA]</scope>
    <source>
        <strain evidence="6">CBS 366.77</strain>
    </source>
</reference>
<dbReference type="SUPFAM" id="SSF53474">
    <property type="entry name" value="alpha/beta-Hydrolases"/>
    <property type="match status" value="1"/>
</dbReference>
<dbReference type="Gene3D" id="3.40.50.1820">
    <property type="entry name" value="alpha/beta hydrolase"/>
    <property type="match status" value="1"/>
</dbReference>
<keyword evidence="6" id="KW-1185">Reference proteome</keyword>
<comment type="caution">
    <text evidence="5">The sequence shown here is derived from an EMBL/GenBank/DDBJ whole genome shotgun (WGS) entry which is preliminary data.</text>
</comment>
<comment type="similarity">
    <text evidence="1 3">Belongs to the type-B carboxylesterase/lipase family.</text>
</comment>
<dbReference type="InterPro" id="IPR050654">
    <property type="entry name" value="AChE-related_enzymes"/>
</dbReference>
<evidence type="ECO:0000256" key="1">
    <source>
        <dbReference type="ARBA" id="ARBA00005964"/>
    </source>
</evidence>
<dbReference type="AlphaFoldDB" id="A0A3A2ZE70"/>
<keyword evidence="2 3" id="KW-0378">Hydrolase</keyword>
<proteinExistence type="inferred from homology"/>
<sequence length="522" mass="57568">MIKIAASLLVLWASVNAAPSTLSSPKAQVRNGTYVGVRNEVYDQDFFLGIPYAQQPVGDLRFTVPSPLNESWKGEREAKKYSDICVGYGSDSIWYPMSESCLTLNIIRGSSASEDSNLPVGVWIHGGGFYMGSGADERYNMSAIVENSYKIGKDQRLALQWIQENIHAFGGDPRKVTIWGESAGGMSVGYHLTAYGGRDDGLFRAAIMESGGSISASPSNYTGYQKLYDTLVSKVGCSATVDSLQCLREVPFEKLNSALNGTGGESEYDFSPIVDGDLIPDWGSVLLDRQEFVKVPIIAGTNSDEGTSFGPQGINTTKEFYSYLTDGQSGFKLPGSVANRILELYPDDPSEGIPAFLGDKRIPSMGYQWRRTSAYGGDYSMHANRRRQCEAWAEASTSAYCYRFNTRNTDVSYLSGATHFEEVSFVFRNFAGLGYHYGKPFVDVPKSYFELSNLMASMWASFIHDLDPNSGISNAGVHWDSYEKGKPVDIVFDANATSHMEPDTWRKDGIDYINSVAKAYWR</sequence>
<feature type="signal peptide" evidence="3">
    <location>
        <begin position="1"/>
        <end position="17"/>
    </location>
</feature>
<accession>A0A3A2ZE70</accession>
<evidence type="ECO:0000256" key="3">
    <source>
        <dbReference type="RuleBase" id="RU361235"/>
    </source>
</evidence>
<evidence type="ECO:0000313" key="6">
    <source>
        <dbReference type="Proteomes" id="UP000266188"/>
    </source>
</evidence>
<dbReference type="Proteomes" id="UP000266188">
    <property type="component" value="Unassembled WGS sequence"/>
</dbReference>
<dbReference type="InterPro" id="IPR019826">
    <property type="entry name" value="Carboxylesterase_B_AS"/>
</dbReference>
<dbReference type="GO" id="GO:0052689">
    <property type="term" value="F:carboxylic ester hydrolase activity"/>
    <property type="evidence" value="ECO:0007669"/>
    <property type="project" value="TreeGrafter"/>
</dbReference>
<feature type="domain" description="Carboxylesterase type B" evidence="4">
    <location>
        <begin position="25"/>
        <end position="147"/>
    </location>
</feature>
<dbReference type="OrthoDB" id="408631at2759"/>
<dbReference type="Pfam" id="PF00135">
    <property type="entry name" value="COesterase"/>
    <property type="match status" value="2"/>
</dbReference>
<feature type="chain" id="PRO_5017102341" description="Carboxylic ester hydrolase" evidence="3">
    <location>
        <begin position="18"/>
        <end position="522"/>
    </location>
</feature>
<dbReference type="PROSITE" id="PS00122">
    <property type="entry name" value="CARBOXYLESTERASE_B_1"/>
    <property type="match status" value="1"/>
</dbReference>
<keyword evidence="3" id="KW-0732">Signal</keyword>
<feature type="domain" description="Carboxylesterase type B" evidence="4">
    <location>
        <begin position="153"/>
        <end position="486"/>
    </location>
</feature>
<evidence type="ECO:0000256" key="2">
    <source>
        <dbReference type="ARBA" id="ARBA00022801"/>
    </source>
</evidence>
<evidence type="ECO:0000313" key="5">
    <source>
        <dbReference type="EMBL" id="RJE21448.1"/>
    </source>
</evidence>
<evidence type="ECO:0000259" key="4">
    <source>
        <dbReference type="Pfam" id="PF00135"/>
    </source>
</evidence>
<organism evidence="5 6">
    <name type="scientific">Aspergillus sclerotialis</name>
    <dbReference type="NCBI Taxonomy" id="2070753"/>
    <lineage>
        <taxon>Eukaryota</taxon>
        <taxon>Fungi</taxon>
        <taxon>Dikarya</taxon>
        <taxon>Ascomycota</taxon>
        <taxon>Pezizomycotina</taxon>
        <taxon>Eurotiomycetes</taxon>
        <taxon>Eurotiomycetidae</taxon>
        <taxon>Eurotiales</taxon>
        <taxon>Aspergillaceae</taxon>
        <taxon>Aspergillus</taxon>
        <taxon>Aspergillus subgen. Polypaecilum</taxon>
    </lineage>
</organism>
<dbReference type="EC" id="3.1.1.-" evidence="3"/>
<dbReference type="InterPro" id="IPR002018">
    <property type="entry name" value="CarbesteraseB"/>
</dbReference>
<dbReference type="PANTHER" id="PTHR43918">
    <property type="entry name" value="ACETYLCHOLINESTERASE"/>
    <property type="match status" value="1"/>
</dbReference>
<dbReference type="PANTHER" id="PTHR43918:SF4">
    <property type="entry name" value="CARBOXYLIC ESTER HYDROLASE"/>
    <property type="match status" value="1"/>
</dbReference>
<protein>
    <recommendedName>
        <fullName evidence="3">Carboxylic ester hydrolase</fullName>
        <ecNumber evidence="3">3.1.1.-</ecNumber>
    </recommendedName>
</protein>
<gene>
    <name evidence="5" type="ORF">PHISCL_06202</name>
</gene>